<dbReference type="Ensembl" id="ENSUPAT00010028590.1">
    <property type="protein sequence ID" value="ENSUPAP00010025128.1"/>
    <property type="gene ID" value="ENSUPAG00010019898.1"/>
</dbReference>
<evidence type="ECO:0000259" key="8">
    <source>
        <dbReference type="PROSITE" id="PS50835"/>
    </source>
</evidence>
<dbReference type="GO" id="GO:0002250">
    <property type="term" value="P:adaptive immune response"/>
    <property type="evidence" value="ECO:0007669"/>
    <property type="project" value="UniProtKB-KW"/>
</dbReference>
<proteinExistence type="predicted"/>
<dbReference type="GO" id="GO:0042101">
    <property type="term" value="C:T cell receptor complex"/>
    <property type="evidence" value="ECO:0007669"/>
    <property type="project" value="UniProtKB-KW"/>
</dbReference>
<evidence type="ECO:0000313" key="10">
    <source>
        <dbReference type="Proteomes" id="UP000694417"/>
    </source>
</evidence>
<evidence type="ECO:0000256" key="6">
    <source>
        <dbReference type="ARBA" id="ARBA00043266"/>
    </source>
</evidence>
<dbReference type="Proteomes" id="UP000694417">
    <property type="component" value="Unplaced"/>
</dbReference>
<evidence type="ECO:0000256" key="5">
    <source>
        <dbReference type="ARBA" id="ARBA00023319"/>
    </source>
</evidence>
<dbReference type="InterPro" id="IPR051006">
    <property type="entry name" value="TCR_variable_domain"/>
</dbReference>
<dbReference type="InterPro" id="IPR013106">
    <property type="entry name" value="Ig_V-set"/>
</dbReference>
<keyword evidence="10" id="KW-1185">Reference proteome</keyword>
<keyword evidence="3" id="KW-1064">Adaptive immunity</keyword>
<reference evidence="9" key="2">
    <citation type="submission" date="2025-09" db="UniProtKB">
        <authorList>
            <consortium name="Ensembl"/>
        </authorList>
    </citation>
    <scope>IDENTIFICATION</scope>
</reference>
<evidence type="ECO:0000256" key="3">
    <source>
        <dbReference type="ARBA" id="ARBA00023130"/>
    </source>
</evidence>
<dbReference type="SUPFAM" id="SSF48726">
    <property type="entry name" value="Immunoglobulin"/>
    <property type="match status" value="1"/>
</dbReference>
<dbReference type="InterPro" id="IPR003599">
    <property type="entry name" value="Ig_sub"/>
</dbReference>
<dbReference type="Pfam" id="PF07686">
    <property type="entry name" value="V-set"/>
    <property type="match status" value="1"/>
</dbReference>
<organism evidence="9 10">
    <name type="scientific">Urocitellus parryii</name>
    <name type="common">Arctic ground squirrel</name>
    <name type="synonym">Spermophilus parryii</name>
    <dbReference type="NCBI Taxonomy" id="9999"/>
    <lineage>
        <taxon>Eukaryota</taxon>
        <taxon>Metazoa</taxon>
        <taxon>Chordata</taxon>
        <taxon>Craniata</taxon>
        <taxon>Vertebrata</taxon>
        <taxon>Euteleostomi</taxon>
        <taxon>Mammalia</taxon>
        <taxon>Eutheria</taxon>
        <taxon>Euarchontoglires</taxon>
        <taxon>Glires</taxon>
        <taxon>Rodentia</taxon>
        <taxon>Sciuromorpha</taxon>
        <taxon>Sciuridae</taxon>
        <taxon>Xerinae</taxon>
        <taxon>Marmotini</taxon>
        <taxon>Urocitellus</taxon>
    </lineage>
</organism>
<dbReference type="GeneTree" id="ENSGT00940000153130"/>
<dbReference type="InterPro" id="IPR013783">
    <property type="entry name" value="Ig-like_fold"/>
</dbReference>
<dbReference type="Gene3D" id="2.60.40.10">
    <property type="entry name" value="Immunoglobulins"/>
    <property type="match status" value="1"/>
</dbReference>
<feature type="domain" description="Ig-like" evidence="8">
    <location>
        <begin position="23"/>
        <end position="123"/>
    </location>
</feature>
<name>A0A8D2I2Y8_UROPR</name>
<dbReference type="SMART" id="SM00406">
    <property type="entry name" value="IGv"/>
    <property type="match status" value="1"/>
</dbReference>
<evidence type="ECO:0000256" key="7">
    <source>
        <dbReference type="SAM" id="SignalP"/>
    </source>
</evidence>
<dbReference type="SMART" id="SM00409">
    <property type="entry name" value="IG"/>
    <property type="match status" value="1"/>
</dbReference>
<evidence type="ECO:0000313" key="9">
    <source>
        <dbReference type="Ensembl" id="ENSUPAP00010025128.1"/>
    </source>
</evidence>
<keyword evidence="2" id="KW-0391">Immunity</keyword>
<dbReference type="InterPro" id="IPR007110">
    <property type="entry name" value="Ig-like_dom"/>
</dbReference>
<dbReference type="AlphaFoldDB" id="A0A8D2I2Y8"/>
<feature type="chain" id="PRO_5034059170" description="Ig-like domain-containing protein" evidence="7">
    <location>
        <begin position="21"/>
        <end position="123"/>
    </location>
</feature>
<evidence type="ECO:0000256" key="1">
    <source>
        <dbReference type="ARBA" id="ARBA00022729"/>
    </source>
</evidence>
<dbReference type="PANTHER" id="PTHR19343:SF3">
    <property type="entry name" value="T CELL RECEPTOR ALPHA VARIABLE 12-2"/>
    <property type="match status" value="1"/>
</dbReference>
<keyword evidence="6" id="KW-1279">T cell receptor</keyword>
<protein>
    <recommendedName>
        <fullName evidence="8">Ig-like domain-containing protein</fullName>
    </recommendedName>
</protein>
<sequence length="123" mass="13370">MKSLSVLLLILWLQLSWVSSQQKTVEQSPEALSVPEGAVASLNCTYSDSASQNFRWYQQYSGKGPKLLISIFSNEKHSGRLTATLDTTQRSILSIMASQDADTATYFCATDSGCKLIAGGKAQ</sequence>
<keyword evidence="4" id="KW-0675">Receptor</keyword>
<keyword evidence="1 7" id="KW-0732">Signal</keyword>
<dbReference type="GO" id="GO:0042605">
    <property type="term" value="F:peptide antigen binding"/>
    <property type="evidence" value="ECO:0007669"/>
    <property type="project" value="TreeGrafter"/>
</dbReference>
<dbReference type="PROSITE" id="PS50835">
    <property type="entry name" value="IG_LIKE"/>
    <property type="match status" value="1"/>
</dbReference>
<dbReference type="InterPro" id="IPR036179">
    <property type="entry name" value="Ig-like_dom_sf"/>
</dbReference>
<evidence type="ECO:0000256" key="2">
    <source>
        <dbReference type="ARBA" id="ARBA00022859"/>
    </source>
</evidence>
<reference evidence="9" key="1">
    <citation type="submission" date="2025-08" db="UniProtKB">
        <authorList>
            <consortium name="Ensembl"/>
        </authorList>
    </citation>
    <scope>IDENTIFICATION</scope>
</reference>
<dbReference type="PANTHER" id="PTHR19343">
    <property type="entry name" value="T CELL RECEPTOR ALPHA VARIABLE 1-2"/>
    <property type="match status" value="1"/>
</dbReference>
<evidence type="ECO:0000256" key="4">
    <source>
        <dbReference type="ARBA" id="ARBA00023170"/>
    </source>
</evidence>
<accession>A0A8D2I2Y8</accession>
<feature type="signal peptide" evidence="7">
    <location>
        <begin position="1"/>
        <end position="20"/>
    </location>
</feature>
<keyword evidence="5" id="KW-0393">Immunoglobulin domain</keyword>